<dbReference type="EMBL" id="SPHZ02000009">
    <property type="protein sequence ID" value="KAF0899849.1"/>
    <property type="molecule type" value="Genomic_DNA"/>
</dbReference>
<evidence type="ECO:0000313" key="3">
    <source>
        <dbReference type="Proteomes" id="UP000479710"/>
    </source>
</evidence>
<organism evidence="2 3">
    <name type="scientific">Oryza meyeriana var. granulata</name>
    <dbReference type="NCBI Taxonomy" id="110450"/>
    <lineage>
        <taxon>Eukaryota</taxon>
        <taxon>Viridiplantae</taxon>
        <taxon>Streptophyta</taxon>
        <taxon>Embryophyta</taxon>
        <taxon>Tracheophyta</taxon>
        <taxon>Spermatophyta</taxon>
        <taxon>Magnoliopsida</taxon>
        <taxon>Liliopsida</taxon>
        <taxon>Poales</taxon>
        <taxon>Poaceae</taxon>
        <taxon>BOP clade</taxon>
        <taxon>Oryzoideae</taxon>
        <taxon>Oryzeae</taxon>
        <taxon>Oryzinae</taxon>
        <taxon>Oryza</taxon>
        <taxon>Oryza meyeriana</taxon>
    </lineage>
</organism>
<keyword evidence="3" id="KW-1185">Reference proteome</keyword>
<name>A0A6G1CI71_9ORYZ</name>
<dbReference type="Proteomes" id="UP000479710">
    <property type="component" value="Unassembled WGS sequence"/>
</dbReference>
<proteinExistence type="predicted"/>
<evidence type="ECO:0000313" key="2">
    <source>
        <dbReference type="EMBL" id="KAF0899849.1"/>
    </source>
</evidence>
<evidence type="ECO:0000256" key="1">
    <source>
        <dbReference type="SAM" id="MobiDB-lite"/>
    </source>
</evidence>
<accession>A0A6G1CI71</accession>
<sequence length="64" mass="6912">MNLIDLGIDEGGSVESNGEEAKGEDVLVATGKGERIVQDSQERLPRSHGIDLGLLDENHRVRDA</sequence>
<comment type="caution">
    <text evidence="2">The sequence shown here is derived from an EMBL/GenBank/DDBJ whole genome shotgun (WGS) entry which is preliminary data.</text>
</comment>
<gene>
    <name evidence="2" type="ORF">E2562_025104</name>
</gene>
<reference evidence="2 3" key="1">
    <citation type="submission" date="2019-11" db="EMBL/GenBank/DDBJ databases">
        <title>Whole genome sequence of Oryza granulata.</title>
        <authorList>
            <person name="Li W."/>
        </authorList>
    </citation>
    <scope>NUCLEOTIDE SEQUENCE [LARGE SCALE GENOMIC DNA]</scope>
    <source>
        <strain evidence="3">cv. Menghai</strain>
        <tissue evidence="2">Leaf</tissue>
    </source>
</reference>
<dbReference type="AlphaFoldDB" id="A0A6G1CI71"/>
<protein>
    <submittedName>
        <fullName evidence="2">Uncharacterized protein</fullName>
    </submittedName>
</protein>
<feature type="region of interest" description="Disordered" evidence="1">
    <location>
        <begin position="1"/>
        <end position="21"/>
    </location>
</feature>